<evidence type="ECO:0000313" key="2">
    <source>
        <dbReference type="RefSeq" id="XP_031561459.1"/>
    </source>
</evidence>
<proteinExistence type="predicted"/>
<dbReference type="RefSeq" id="XP_031561459.1">
    <property type="nucleotide sequence ID" value="XM_031705599.1"/>
</dbReference>
<protein>
    <submittedName>
        <fullName evidence="2">THO complex subunit 1-like</fullName>
    </submittedName>
</protein>
<dbReference type="InParanoid" id="A0A6P8HYK4"/>
<dbReference type="GeneID" id="116297382"/>
<dbReference type="InterPro" id="IPR021861">
    <property type="entry name" value="THO_THOC1"/>
</dbReference>
<name>A0A6P8HYK4_ACTTE</name>
<organism evidence="1 2">
    <name type="scientific">Actinia tenebrosa</name>
    <name type="common">Australian red waratah sea anemone</name>
    <dbReference type="NCBI Taxonomy" id="6105"/>
    <lineage>
        <taxon>Eukaryota</taxon>
        <taxon>Metazoa</taxon>
        <taxon>Cnidaria</taxon>
        <taxon>Anthozoa</taxon>
        <taxon>Hexacorallia</taxon>
        <taxon>Actiniaria</taxon>
        <taxon>Actiniidae</taxon>
        <taxon>Actinia</taxon>
    </lineage>
</organism>
<sequence length="234" mass="26981">MKEKRFSFIVCCYSSNSHVLSELQSVWVKEMNSLVYQLLRETPPDGEKFAAIAEHILEREENWNSWKNEGCPSFIKEKEQESSEVPKKVSRKRTKSLGEDVISDWKSKKIMMGSSELTRLWNLCPNNLEACSAEKRVFLPTLEDYFGEAIEQADPEGMVEDEYKVIKNSNFGWRALRLLARRSQHFFQPSSNPFKTLPDYLESVVQQLAQEIPTSKSEDVIVENGSTDSNEQLT</sequence>
<dbReference type="Proteomes" id="UP000515163">
    <property type="component" value="Unplaced"/>
</dbReference>
<accession>A0A6P8HYK4</accession>
<reference evidence="2" key="1">
    <citation type="submission" date="2025-08" db="UniProtKB">
        <authorList>
            <consortium name="RefSeq"/>
        </authorList>
    </citation>
    <scope>IDENTIFICATION</scope>
</reference>
<evidence type="ECO:0000313" key="1">
    <source>
        <dbReference type="Proteomes" id="UP000515163"/>
    </source>
</evidence>
<gene>
    <name evidence="2" type="primary">LOC116297382</name>
</gene>
<dbReference type="GO" id="GO:0006406">
    <property type="term" value="P:mRNA export from nucleus"/>
    <property type="evidence" value="ECO:0007669"/>
    <property type="project" value="TreeGrafter"/>
</dbReference>
<dbReference type="OrthoDB" id="5976205at2759"/>
<dbReference type="PANTHER" id="PTHR13265:SF0">
    <property type="entry name" value="HPR1"/>
    <property type="match status" value="1"/>
</dbReference>
<dbReference type="AlphaFoldDB" id="A0A6P8HYK4"/>
<dbReference type="Pfam" id="PF11957">
    <property type="entry name" value="efThoc1"/>
    <property type="match status" value="1"/>
</dbReference>
<dbReference type="PANTHER" id="PTHR13265">
    <property type="entry name" value="THO COMPLEX SUBUNIT 1"/>
    <property type="match status" value="1"/>
</dbReference>
<dbReference type="GO" id="GO:0000445">
    <property type="term" value="C:THO complex part of transcription export complex"/>
    <property type="evidence" value="ECO:0007669"/>
    <property type="project" value="TreeGrafter"/>
</dbReference>
<dbReference type="KEGG" id="aten:116297382"/>
<keyword evidence="1" id="KW-1185">Reference proteome</keyword>